<gene>
    <name evidence="2" type="ORF">A2V97_00925</name>
</gene>
<name>A0A1F7XKL2_9BACT</name>
<evidence type="ECO:0000313" key="2">
    <source>
        <dbReference type="EMBL" id="OGM15592.1"/>
    </source>
</evidence>
<accession>A0A1F7XKL2</accession>
<feature type="transmembrane region" description="Helical" evidence="1">
    <location>
        <begin position="6"/>
        <end position="24"/>
    </location>
</feature>
<keyword evidence="1" id="KW-0472">Membrane</keyword>
<proteinExistence type="predicted"/>
<comment type="caution">
    <text evidence="2">The sequence shown here is derived from an EMBL/GenBank/DDBJ whole genome shotgun (WGS) entry which is preliminary data.</text>
</comment>
<dbReference type="EMBL" id="MGFX01000002">
    <property type="protein sequence ID" value="OGM15592.1"/>
    <property type="molecule type" value="Genomic_DNA"/>
</dbReference>
<sequence length="126" mass="14555">MIFGLQILAVVFALVMIYFAYVNFKRKEINRVELSIWVSAWGAASFMVLFPDTLRAFAQTFFISRLLDLLVLGGFVLVITMVAIAYVRTKRIEKKLERFIRQEALKGLINSKSKTLNSKQIQKFNK</sequence>
<feature type="transmembrane region" description="Helical" evidence="1">
    <location>
        <begin position="69"/>
        <end position="87"/>
    </location>
</feature>
<keyword evidence="1" id="KW-0812">Transmembrane</keyword>
<protein>
    <recommendedName>
        <fullName evidence="4">DUF2304 domain-containing protein</fullName>
    </recommendedName>
</protein>
<evidence type="ECO:0008006" key="4">
    <source>
        <dbReference type="Google" id="ProtNLM"/>
    </source>
</evidence>
<keyword evidence="1" id="KW-1133">Transmembrane helix</keyword>
<feature type="transmembrane region" description="Helical" evidence="1">
    <location>
        <begin position="36"/>
        <end position="57"/>
    </location>
</feature>
<evidence type="ECO:0000256" key="1">
    <source>
        <dbReference type="SAM" id="Phobius"/>
    </source>
</evidence>
<reference evidence="2 3" key="1">
    <citation type="journal article" date="2016" name="Nat. Commun.">
        <title>Thousands of microbial genomes shed light on interconnected biogeochemical processes in an aquifer system.</title>
        <authorList>
            <person name="Anantharaman K."/>
            <person name="Brown C.T."/>
            <person name="Hug L.A."/>
            <person name="Sharon I."/>
            <person name="Castelle C.J."/>
            <person name="Probst A.J."/>
            <person name="Thomas B.C."/>
            <person name="Singh A."/>
            <person name="Wilkins M.J."/>
            <person name="Karaoz U."/>
            <person name="Brodie E.L."/>
            <person name="Williams K.H."/>
            <person name="Hubbard S.S."/>
            <person name="Banfield J.F."/>
        </authorList>
    </citation>
    <scope>NUCLEOTIDE SEQUENCE [LARGE SCALE GENOMIC DNA]</scope>
</reference>
<evidence type="ECO:0000313" key="3">
    <source>
        <dbReference type="Proteomes" id="UP000177382"/>
    </source>
</evidence>
<dbReference type="Proteomes" id="UP000177382">
    <property type="component" value="Unassembled WGS sequence"/>
</dbReference>
<dbReference type="STRING" id="1802485.A2V97_00925"/>
<dbReference type="InterPro" id="IPR019277">
    <property type="entry name" value="DUF2304"/>
</dbReference>
<organism evidence="2 3">
    <name type="scientific">Candidatus Woesebacteria bacterium RBG_16_42_24</name>
    <dbReference type="NCBI Taxonomy" id="1802485"/>
    <lineage>
        <taxon>Bacteria</taxon>
        <taxon>Candidatus Woeseibacteriota</taxon>
    </lineage>
</organism>
<dbReference type="Pfam" id="PF10066">
    <property type="entry name" value="DUF2304"/>
    <property type="match status" value="1"/>
</dbReference>
<dbReference type="AlphaFoldDB" id="A0A1F7XKL2"/>